<dbReference type="RefSeq" id="WP_259537983.1">
    <property type="nucleotide sequence ID" value="NZ_JANLCJ010000001.1"/>
</dbReference>
<dbReference type="PANTHER" id="PTHR30032">
    <property type="entry name" value="N-ACETYLMURAMOYL-L-ALANINE AMIDASE-RELATED"/>
    <property type="match status" value="1"/>
</dbReference>
<evidence type="ECO:0000313" key="2">
    <source>
        <dbReference type="Proteomes" id="UP001165586"/>
    </source>
</evidence>
<accession>A0ABT2GYJ5</accession>
<dbReference type="Pfam" id="PF04122">
    <property type="entry name" value="CW_binding_2"/>
    <property type="match status" value="2"/>
</dbReference>
<comment type="caution">
    <text evidence="1">The sequence shown here is derived from an EMBL/GenBank/DDBJ whole genome shotgun (WGS) entry which is preliminary data.</text>
</comment>
<name>A0ABT2GYJ5_9MICO</name>
<dbReference type="PANTHER" id="PTHR30032:SF4">
    <property type="entry name" value="AMIDASE ENHANCER"/>
    <property type="match status" value="1"/>
</dbReference>
<dbReference type="InterPro" id="IPR007253">
    <property type="entry name" value="Cell_wall-bd_2"/>
</dbReference>
<dbReference type="Proteomes" id="UP001165586">
    <property type="component" value="Unassembled WGS sequence"/>
</dbReference>
<organism evidence="1 2">
    <name type="scientific">Herbiconiux daphne</name>
    <dbReference type="NCBI Taxonomy" id="2970914"/>
    <lineage>
        <taxon>Bacteria</taxon>
        <taxon>Bacillati</taxon>
        <taxon>Actinomycetota</taxon>
        <taxon>Actinomycetes</taxon>
        <taxon>Micrococcales</taxon>
        <taxon>Microbacteriaceae</taxon>
        <taxon>Herbiconiux</taxon>
    </lineage>
</organism>
<dbReference type="EMBL" id="JANLCJ010000001">
    <property type="protein sequence ID" value="MCS5732988.1"/>
    <property type="molecule type" value="Genomic_DNA"/>
</dbReference>
<dbReference type="InterPro" id="IPR051922">
    <property type="entry name" value="Bact_Sporulation_Assoc"/>
</dbReference>
<protein>
    <submittedName>
        <fullName evidence="1">Cell wall-binding repeat-containing protein</fullName>
    </submittedName>
</protein>
<proteinExistence type="predicted"/>
<keyword evidence="2" id="KW-1185">Reference proteome</keyword>
<gene>
    <name evidence="1" type="ORF">N1032_04430</name>
</gene>
<evidence type="ECO:0000313" key="1">
    <source>
        <dbReference type="EMBL" id="MCS5732988.1"/>
    </source>
</evidence>
<sequence length="184" mass="18326">MASGATFPDALSGSAAAGSAGGPVLLVTKDAIPASVATELQRLAPSRIVVLGGRNTIDEKVVTELGATAPTIRIDGADRFAVSAAVSATAFKEQAHIVYVASGAVFPDALSGSAAAMQNRGPVLLVTADQIPAAVAAELDRLNPTRIVVLGGTNTVSDAVKTALAKYLRPVGDGVPTGAAGREP</sequence>
<reference evidence="1" key="1">
    <citation type="submission" date="2022-08" db="EMBL/GenBank/DDBJ databases">
        <authorList>
            <person name="Deng Y."/>
            <person name="Han X.-F."/>
            <person name="Zhang Y.-Q."/>
        </authorList>
    </citation>
    <scope>NUCLEOTIDE SEQUENCE</scope>
    <source>
        <strain evidence="1">CPCC 203386</strain>
    </source>
</reference>